<evidence type="ECO:0000259" key="1">
    <source>
        <dbReference type="Pfam" id="PF06985"/>
    </source>
</evidence>
<dbReference type="AlphaFoldDB" id="A0A9P7YA23"/>
<evidence type="ECO:0000313" key="3">
    <source>
        <dbReference type="Proteomes" id="UP000824998"/>
    </source>
</evidence>
<dbReference type="Proteomes" id="UP000824998">
    <property type="component" value="Unassembled WGS sequence"/>
</dbReference>
<reference evidence="2" key="1">
    <citation type="journal article" date="2021" name="IMA Fungus">
        <title>Genomic characterization of three marine fungi, including Emericellopsis atlantica sp. nov. with signatures of a generalist lifestyle and marine biomass degradation.</title>
        <authorList>
            <person name="Hagestad O.C."/>
            <person name="Hou L."/>
            <person name="Andersen J.H."/>
            <person name="Hansen E.H."/>
            <person name="Altermark B."/>
            <person name="Li C."/>
            <person name="Kuhnert E."/>
            <person name="Cox R.J."/>
            <person name="Crous P.W."/>
            <person name="Spatafora J.W."/>
            <person name="Lail K."/>
            <person name="Amirebrahimi M."/>
            <person name="Lipzen A."/>
            <person name="Pangilinan J."/>
            <person name="Andreopoulos W."/>
            <person name="Hayes R.D."/>
            <person name="Ng V."/>
            <person name="Grigoriev I.V."/>
            <person name="Jackson S.A."/>
            <person name="Sutton T.D.S."/>
            <person name="Dobson A.D.W."/>
            <person name="Rama T."/>
        </authorList>
    </citation>
    <scope>NUCLEOTIDE SEQUENCE</scope>
    <source>
        <strain evidence="2">TRa018bII</strain>
    </source>
</reference>
<dbReference type="PANTHER" id="PTHR33112:SF16">
    <property type="entry name" value="HETEROKARYON INCOMPATIBILITY DOMAIN-CONTAINING PROTEIN"/>
    <property type="match status" value="1"/>
</dbReference>
<accession>A0A9P7YA23</accession>
<evidence type="ECO:0000313" key="2">
    <source>
        <dbReference type="EMBL" id="KAG9229382.1"/>
    </source>
</evidence>
<comment type="caution">
    <text evidence="2">The sequence shown here is derived from an EMBL/GenBank/DDBJ whole genome shotgun (WGS) entry which is preliminary data.</text>
</comment>
<dbReference type="OrthoDB" id="3564057at2759"/>
<dbReference type="PANTHER" id="PTHR33112">
    <property type="entry name" value="DOMAIN PROTEIN, PUTATIVE-RELATED"/>
    <property type="match status" value="1"/>
</dbReference>
<protein>
    <submittedName>
        <fullName evidence="2">Heterokaryon incompatibility protein-domain-containing protein</fullName>
    </submittedName>
</protein>
<keyword evidence="3" id="KW-1185">Reference proteome</keyword>
<name>A0A9P7YA23_9HELO</name>
<dbReference type="Pfam" id="PF06985">
    <property type="entry name" value="HET"/>
    <property type="match status" value="1"/>
</dbReference>
<gene>
    <name evidence="2" type="ORF">BJ875DRAFT_200308</name>
</gene>
<dbReference type="EMBL" id="MU251776">
    <property type="protein sequence ID" value="KAG9229382.1"/>
    <property type="molecule type" value="Genomic_DNA"/>
</dbReference>
<feature type="domain" description="Heterokaryon incompatibility" evidence="1">
    <location>
        <begin position="268"/>
        <end position="359"/>
    </location>
</feature>
<organism evidence="2 3">
    <name type="scientific">Amylocarpus encephaloides</name>
    <dbReference type="NCBI Taxonomy" id="45428"/>
    <lineage>
        <taxon>Eukaryota</taxon>
        <taxon>Fungi</taxon>
        <taxon>Dikarya</taxon>
        <taxon>Ascomycota</taxon>
        <taxon>Pezizomycotina</taxon>
        <taxon>Leotiomycetes</taxon>
        <taxon>Helotiales</taxon>
        <taxon>Helotiales incertae sedis</taxon>
        <taxon>Amylocarpus</taxon>
    </lineage>
</organism>
<sequence>MDYLCLFCNSVFNWIGDSFQEMETQTIAKIEDELHHKFCTNRDDNLWESSGSAKDPVFLSKILESLKKQYLKSGHDIPIEDLDFPFNIKLGLELSWDRYIDDKYNIYFGIREADEIYVSFNSCQLCHLIWRLLLKEEETLKDLCFTLVEFSLVLDAWSLAPMELKLEFLGEDCTHLYERLPFMPLAEAKELLHISPPPIHSSANPLWEQIKIWLAECQGWHVDCKKDNQANWLPTRLIDVGVPFTENEPRLVLSENIRRLEGEQGVNYIALSHVWGELNFLKLTTANILSLQTTIPRRGLSRTLRDAISASRKLGVSYLWIDSLCILQDSKEDWQAGCSVMDLVYKHALCNIAASGPHVGLFSVRDPFSLMPLKIHFKPDPTVSETYYCIYDWWDSIREETPISRRG</sequence>
<dbReference type="InterPro" id="IPR010730">
    <property type="entry name" value="HET"/>
</dbReference>
<proteinExistence type="predicted"/>